<dbReference type="InterPro" id="IPR007135">
    <property type="entry name" value="Atg3/Atg10"/>
</dbReference>
<keyword evidence="4" id="KW-0833">Ubl conjugation pathway</keyword>
<dbReference type="GO" id="GO:0061651">
    <property type="term" value="F:Atg12 conjugating enzyme activity"/>
    <property type="evidence" value="ECO:0007669"/>
    <property type="project" value="TreeGrafter"/>
</dbReference>
<evidence type="ECO:0000313" key="8">
    <source>
        <dbReference type="EMBL" id="AOW04520.1"/>
    </source>
</evidence>
<dbReference type="GO" id="GO:0015031">
    <property type="term" value="P:protein transport"/>
    <property type="evidence" value="ECO:0007669"/>
    <property type="project" value="UniProtKB-KW"/>
</dbReference>
<dbReference type="Proteomes" id="UP000256601">
    <property type="component" value="Unassembled WGS sequence"/>
</dbReference>
<dbReference type="AlphaFoldDB" id="A0A1D8NFY3"/>
<dbReference type="PANTHER" id="PTHR14957:SF1">
    <property type="entry name" value="UBIQUITIN-LIKE-CONJUGATING ENZYME ATG10"/>
    <property type="match status" value="1"/>
</dbReference>
<gene>
    <name evidence="9" type="ORF">B0I71DRAFT_24546</name>
    <name evidence="8" type="ORF">YALI1_D30249g</name>
</gene>
<evidence type="ECO:0000256" key="4">
    <source>
        <dbReference type="ARBA" id="ARBA00022786"/>
    </source>
</evidence>
<dbReference type="Pfam" id="PF03987">
    <property type="entry name" value="Autophagy_act_C"/>
    <property type="match status" value="1"/>
</dbReference>
<organism evidence="8 10">
    <name type="scientific">Yarrowia lipolytica</name>
    <name type="common">Candida lipolytica</name>
    <dbReference type="NCBI Taxonomy" id="4952"/>
    <lineage>
        <taxon>Eukaryota</taxon>
        <taxon>Fungi</taxon>
        <taxon>Dikarya</taxon>
        <taxon>Ascomycota</taxon>
        <taxon>Saccharomycotina</taxon>
        <taxon>Dipodascomycetes</taxon>
        <taxon>Dipodascales</taxon>
        <taxon>Dipodascales incertae sedis</taxon>
        <taxon>Yarrowia</taxon>
    </lineage>
</organism>
<dbReference type="PANTHER" id="PTHR14957">
    <property type="entry name" value="UBIQUITIN-LIKE-CONJUGATING ENZYME ATG10"/>
    <property type="match status" value="1"/>
</dbReference>
<dbReference type="Proteomes" id="UP000182444">
    <property type="component" value="Chromosome 1D"/>
</dbReference>
<sequence length="142" mass="16558">MEGFKELQDGWPEDCHVRWRDQNLQITRIGPSHQTAKYDILWSHIYVCPVVYMSCYRDSEPVTLLADFVAFMAEFGVVITPDIAITQGEHPHTGLPVFFLHPCKTRETVDLVMQDEEMHKRSEAEVWLESYGRIVGLHRRAR</sequence>
<keyword evidence="5" id="KW-0813">Transport</keyword>
<proteinExistence type="inferred from homology"/>
<keyword evidence="6" id="KW-0072">Autophagy</keyword>
<dbReference type="GO" id="GO:0032446">
    <property type="term" value="P:protein modification by small protein conjugation"/>
    <property type="evidence" value="ECO:0007669"/>
    <property type="project" value="TreeGrafter"/>
</dbReference>
<evidence type="ECO:0000256" key="3">
    <source>
        <dbReference type="ARBA" id="ARBA00022679"/>
    </source>
</evidence>
<dbReference type="VEuPathDB" id="FungiDB:YALI0_D23386g"/>
<keyword evidence="3" id="KW-0808">Transferase</keyword>
<dbReference type="VEuPathDB" id="FungiDB:YALI1_D30249g"/>
<accession>A0A1D8NFY3</accession>
<evidence type="ECO:0000256" key="7">
    <source>
        <dbReference type="ARBA" id="ARBA00029833"/>
    </source>
</evidence>
<evidence type="ECO:0000256" key="2">
    <source>
        <dbReference type="ARBA" id="ARBA00021099"/>
    </source>
</evidence>
<comment type="similarity">
    <text evidence="1">Belongs to the ATG10 family.</text>
</comment>
<dbReference type="GO" id="GO:0000422">
    <property type="term" value="P:autophagy of mitochondrion"/>
    <property type="evidence" value="ECO:0007669"/>
    <property type="project" value="TreeGrafter"/>
</dbReference>
<dbReference type="Gene3D" id="3.30.1460.50">
    <property type="match status" value="1"/>
</dbReference>
<dbReference type="GO" id="GO:0000045">
    <property type="term" value="P:autophagosome assembly"/>
    <property type="evidence" value="ECO:0007669"/>
    <property type="project" value="TreeGrafter"/>
</dbReference>
<evidence type="ECO:0000313" key="11">
    <source>
        <dbReference type="Proteomes" id="UP000256601"/>
    </source>
</evidence>
<dbReference type="EMBL" id="KZ859199">
    <property type="protein sequence ID" value="RDW22590.1"/>
    <property type="molecule type" value="Genomic_DNA"/>
</dbReference>
<dbReference type="GO" id="GO:0005829">
    <property type="term" value="C:cytosol"/>
    <property type="evidence" value="ECO:0007669"/>
    <property type="project" value="TreeGrafter"/>
</dbReference>
<dbReference type="EMBL" id="CP017556">
    <property type="protein sequence ID" value="AOW04520.1"/>
    <property type="molecule type" value="Genomic_DNA"/>
</dbReference>
<name>A0A1D8NFY3_YARLL</name>
<evidence type="ECO:0000256" key="6">
    <source>
        <dbReference type="ARBA" id="ARBA00023006"/>
    </source>
</evidence>
<keyword evidence="5" id="KW-0653">Protein transport</keyword>
<reference evidence="9 11" key="2">
    <citation type="submission" date="2018-07" db="EMBL/GenBank/DDBJ databases">
        <title>Draft Genome Assemblies for Five Robust Yarrowia lipolytica Strains Exhibiting High Lipid Production and Pentose Sugar Utilization and Sugar Alcohol Secretion from Undetoxified Lignocellulosic Biomass Hydrolysates.</title>
        <authorList>
            <consortium name="DOE Joint Genome Institute"/>
            <person name="Walker C."/>
            <person name="Ryu S."/>
            <person name="Na H."/>
            <person name="Zane M."/>
            <person name="LaButti K."/>
            <person name="Lipzen A."/>
            <person name="Haridas S."/>
            <person name="Barry K."/>
            <person name="Grigoriev I.V."/>
            <person name="Quarterman J."/>
            <person name="Slininger P."/>
            <person name="Dien B."/>
            <person name="Trinh C.T."/>
        </authorList>
    </citation>
    <scope>NUCLEOTIDE SEQUENCE [LARGE SCALE GENOMIC DNA]</scope>
    <source>
        <strain evidence="9 11">YB392</strain>
    </source>
</reference>
<evidence type="ECO:0000256" key="5">
    <source>
        <dbReference type="ARBA" id="ARBA00022927"/>
    </source>
</evidence>
<evidence type="ECO:0000313" key="10">
    <source>
        <dbReference type="Proteomes" id="UP000182444"/>
    </source>
</evidence>
<reference evidence="8 10" key="1">
    <citation type="journal article" date="2016" name="PLoS ONE">
        <title>Sequence Assembly of Yarrowia lipolytica Strain W29/CLIB89 Shows Transposable Element Diversity.</title>
        <authorList>
            <person name="Magnan C."/>
            <person name="Yu J."/>
            <person name="Chang I."/>
            <person name="Jahn E."/>
            <person name="Kanomata Y."/>
            <person name="Wu J."/>
            <person name="Zeller M."/>
            <person name="Oakes M."/>
            <person name="Baldi P."/>
            <person name="Sandmeyer S."/>
        </authorList>
    </citation>
    <scope>NUCLEOTIDE SEQUENCE [LARGE SCALE GENOMIC DNA]</scope>
    <source>
        <strain evidence="8">CLIB89</strain>
        <strain evidence="10">CLIB89(W29)</strain>
    </source>
</reference>
<evidence type="ECO:0000256" key="1">
    <source>
        <dbReference type="ARBA" id="ARBA00005696"/>
    </source>
</evidence>
<protein>
    <recommendedName>
        <fullName evidence="2">Ubiquitin-like-conjugating enzyme ATG10</fullName>
    </recommendedName>
    <alternativeName>
        <fullName evidence="7">Autophagy-related protein 10</fullName>
    </alternativeName>
</protein>
<evidence type="ECO:0000313" key="9">
    <source>
        <dbReference type="EMBL" id="RDW22590.1"/>
    </source>
</evidence>